<keyword evidence="1" id="KW-1133">Transmembrane helix</keyword>
<dbReference type="InterPro" id="IPR036259">
    <property type="entry name" value="MFS_trans_sf"/>
</dbReference>
<dbReference type="SUPFAM" id="SSF103473">
    <property type="entry name" value="MFS general substrate transporter"/>
    <property type="match status" value="1"/>
</dbReference>
<keyword evidence="1" id="KW-0812">Transmembrane</keyword>
<accession>A0A820J2E0</accession>
<dbReference type="AlphaFoldDB" id="A0A820J2E0"/>
<dbReference type="Proteomes" id="UP000663874">
    <property type="component" value="Unassembled WGS sequence"/>
</dbReference>
<dbReference type="EMBL" id="CAJOBE010039041">
    <property type="protein sequence ID" value="CAF4320096.1"/>
    <property type="molecule type" value="Genomic_DNA"/>
</dbReference>
<feature type="transmembrane region" description="Helical" evidence="1">
    <location>
        <begin position="33"/>
        <end position="53"/>
    </location>
</feature>
<gene>
    <name evidence="2" type="ORF">FNK824_LOCUS41311</name>
</gene>
<evidence type="ECO:0000256" key="1">
    <source>
        <dbReference type="SAM" id="Phobius"/>
    </source>
</evidence>
<comment type="caution">
    <text evidence="2">The sequence shown here is derived from an EMBL/GenBank/DDBJ whole genome shotgun (WGS) entry which is preliminary data.</text>
</comment>
<name>A0A820J2E0_9BILA</name>
<organism evidence="2 3">
    <name type="scientific">Rotaria sordida</name>
    <dbReference type="NCBI Taxonomy" id="392033"/>
    <lineage>
        <taxon>Eukaryota</taxon>
        <taxon>Metazoa</taxon>
        <taxon>Spiralia</taxon>
        <taxon>Gnathifera</taxon>
        <taxon>Rotifera</taxon>
        <taxon>Eurotatoria</taxon>
        <taxon>Bdelloidea</taxon>
        <taxon>Philodinida</taxon>
        <taxon>Philodinidae</taxon>
        <taxon>Rotaria</taxon>
    </lineage>
</organism>
<evidence type="ECO:0000313" key="2">
    <source>
        <dbReference type="EMBL" id="CAF4320096.1"/>
    </source>
</evidence>
<dbReference type="Gene3D" id="1.20.1250.20">
    <property type="entry name" value="MFS general substrate transporter like domains"/>
    <property type="match status" value="1"/>
</dbReference>
<evidence type="ECO:0000313" key="3">
    <source>
        <dbReference type="Proteomes" id="UP000663874"/>
    </source>
</evidence>
<feature type="transmembrane region" description="Helical" evidence="1">
    <location>
        <begin position="73"/>
        <end position="93"/>
    </location>
</feature>
<keyword evidence="1" id="KW-0472">Membrane</keyword>
<proteinExistence type="predicted"/>
<sequence>MTDTSVDEVSPLIFHSAHIPNVPDNRTIFQRKLSVWLILLSAGFERLAFYSLAGNLVLFLTSDNIHWTPIHSVTASFIFLGTSYISALVFAWISDGKLGRAKTIIIGFIL</sequence>
<protein>
    <submittedName>
        <fullName evidence="2">Uncharacterized protein</fullName>
    </submittedName>
</protein>
<reference evidence="2" key="1">
    <citation type="submission" date="2021-02" db="EMBL/GenBank/DDBJ databases">
        <authorList>
            <person name="Nowell W R."/>
        </authorList>
    </citation>
    <scope>NUCLEOTIDE SEQUENCE</scope>
</reference>